<evidence type="ECO:0000259" key="3">
    <source>
        <dbReference type="PROSITE" id="PS50983"/>
    </source>
</evidence>
<keyword evidence="1 2" id="KW-0732">Signal</keyword>
<dbReference type="CDD" id="cd01144">
    <property type="entry name" value="BtuF"/>
    <property type="match status" value="1"/>
</dbReference>
<feature type="chain" id="PRO_5011787490" evidence="2">
    <location>
        <begin position="18"/>
        <end position="264"/>
    </location>
</feature>
<dbReference type="InterPro" id="IPR002491">
    <property type="entry name" value="ABC_transptr_periplasmic_BD"/>
</dbReference>
<dbReference type="InterPro" id="IPR054828">
    <property type="entry name" value="Vit_B12_bind_prot"/>
</dbReference>
<dbReference type="InterPro" id="IPR050902">
    <property type="entry name" value="ABC_Transporter_SBP"/>
</dbReference>
<evidence type="ECO:0000256" key="1">
    <source>
        <dbReference type="ARBA" id="ARBA00022729"/>
    </source>
</evidence>
<evidence type="ECO:0000256" key="2">
    <source>
        <dbReference type="SAM" id="SignalP"/>
    </source>
</evidence>
<dbReference type="PROSITE" id="PS50983">
    <property type="entry name" value="FE_B12_PBP"/>
    <property type="match status" value="1"/>
</dbReference>
<sequence length="264" mass="29519">MRAVLLVLCWLALPVQAAERVVSLAPSLSELMLELKAGDLLVGVLDGGERPPALADKPSVGRYGQLEMERLLRLRPDLILLWPDSIGPGQRDQLRQLGIPLYEAEPHRLADLADQAAELGERIGRGKRARQVTTAFRSRLIALQQRYRRERPLTVFYQIWDQPLYTVGGRQIISDALRVCGAENVFADLQQPAPQISVEAVLARNPQVILASEAKLIDGWKAWPQLDAVRHGQVWAVPDRGLERPSLQMLEATARLCELLEQAR</sequence>
<dbReference type="Gene3D" id="3.40.50.1980">
    <property type="entry name" value="Nitrogenase molybdenum iron protein domain"/>
    <property type="match status" value="2"/>
</dbReference>
<dbReference type="NCBIfam" id="NF038402">
    <property type="entry name" value="TroA_like"/>
    <property type="match status" value="1"/>
</dbReference>
<dbReference type="PANTHER" id="PTHR30535:SF34">
    <property type="entry name" value="MOLYBDATE-BINDING PROTEIN MOLA"/>
    <property type="match status" value="1"/>
</dbReference>
<keyword evidence="5" id="KW-1185">Reference proteome</keyword>
<dbReference type="Pfam" id="PF01497">
    <property type="entry name" value="Peripla_BP_2"/>
    <property type="match status" value="1"/>
</dbReference>
<feature type="signal peptide" evidence="2">
    <location>
        <begin position="1"/>
        <end position="17"/>
    </location>
</feature>
<dbReference type="RefSeq" id="WP_084339369.1">
    <property type="nucleotide sequence ID" value="NZ_FNFD01000032.1"/>
</dbReference>
<feature type="domain" description="Fe/B12 periplasmic-binding" evidence="3">
    <location>
        <begin position="20"/>
        <end position="264"/>
    </location>
</feature>
<dbReference type="EMBL" id="FNFD01000032">
    <property type="protein sequence ID" value="SDL84780.1"/>
    <property type="molecule type" value="Genomic_DNA"/>
</dbReference>
<dbReference type="SUPFAM" id="SSF53807">
    <property type="entry name" value="Helical backbone' metal receptor"/>
    <property type="match status" value="1"/>
</dbReference>
<organism evidence="4 5">
    <name type="scientific">Pseudomonas indica</name>
    <dbReference type="NCBI Taxonomy" id="137658"/>
    <lineage>
        <taxon>Bacteria</taxon>
        <taxon>Pseudomonadati</taxon>
        <taxon>Pseudomonadota</taxon>
        <taxon>Gammaproteobacteria</taxon>
        <taxon>Pseudomonadales</taxon>
        <taxon>Pseudomonadaceae</taxon>
        <taxon>Pseudomonas</taxon>
    </lineage>
</organism>
<accession>A0A1G9NE89</accession>
<name>A0A1G9NE89_9PSED</name>
<dbReference type="PANTHER" id="PTHR30535">
    <property type="entry name" value="VITAMIN B12-BINDING PROTEIN"/>
    <property type="match status" value="1"/>
</dbReference>
<evidence type="ECO:0000313" key="5">
    <source>
        <dbReference type="Proteomes" id="UP000198706"/>
    </source>
</evidence>
<dbReference type="GO" id="GO:0071281">
    <property type="term" value="P:cellular response to iron ion"/>
    <property type="evidence" value="ECO:0007669"/>
    <property type="project" value="TreeGrafter"/>
</dbReference>
<dbReference type="AlphaFoldDB" id="A0A1G9NE89"/>
<protein>
    <submittedName>
        <fullName evidence="4">Iron complex transport system substrate-binding protein/vitamin B12 transport system substrate-binding protein</fullName>
    </submittedName>
</protein>
<dbReference type="Proteomes" id="UP000198706">
    <property type="component" value="Unassembled WGS sequence"/>
</dbReference>
<evidence type="ECO:0000313" key="4">
    <source>
        <dbReference type="EMBL" id="SDL84780.1"/>
    </source>
</evidence>
<gene>
    <name evidence="4" type="ORF">SAMN05216186_13245</name>
</gene>
<reference evidence="4 5" key="1">
    <citation type="submission" date="2016-10" db="EMBL/GenBank/DDBJ databases">
        <authorList>
            <person name="de Groot N.N."/>
        </authorList>
    </citation>
    <scope>NUCLEOTIDE SEQUENCE [LARGE SCALE GENOMIC DNA]</scope>
    <source>
        <strain evidence="4 5">JCM 21544</strain>
    </source>
</reference>
<proteinExistence type="predicted"/>
<dbReference type="STRING" id="137658.SAMN05216186_13245"/>